<gene>
    <name evidence="2" type="ORF">KBB96_05635</name>
</gene>
<proteinExistence type="predicted"/>
<evidence type="ECO:0000259" key="1">
    <source>
        <dbReference type="Pfam" id="PF16798"/>
    </source>
</evidence>
<accession>A0A975J1N4</accession>
<organism evidence="2 3">
    <name type="scientific">Luteolibacter ambystomatis</name>
    <dbReference type="NCBI Taxonomy" id="2824561"/>
    <lineage>
        <taxon>Bacteria</taxon>
        <taxon>Pseudomonadati</taxon>
        <taxon>Verrucomicrobiota</taxon>
        <taxon>Verrucomicrobiia</taxon>
        <taxon>Verrucomicrobiales</taxon>
        <taxon>Verrucomicrobiaceae</taxon>
        <taxon>Luteolibacter</taxon>
    </lineage>
</organism>
<dbReference type="InterPro" id="IPR031849">
    <property type="entry name" value="DUF5069"/>
</dbReference>
<dbReference type="Proteomes" id="UP000676169">
    <property type="component" value="Chromosome"/>
</dbReference>
<evidence type="ECO:0000313" key="3">
    <source>
        <dbReference type="Proteomes" id="UP000676169"/>
    </source>
</evidence>
<feature type="domain" description="DUF5069" evidence="1">
    <location>
        <begin position="4"/>
        <end position="132"/>
    </location>
</feature>
<protein>
    <submittedName>
        <fullName evidence="2">DUF5069 domain-containing protein</fullName>
    </submittedName>
</protein>
<keyword evidence="3" id="KW-1185">Reference proteome</keyword>
<reference evidence="2" key="1">
    <citation type="submission" date="2021-04" db="EMBL/GenBank/DDBJ databases">
        <title>Luteolibacter sp. 32A isolated from the skin of an Anderson's salamander (Ambystoma andersonii).</title>
        <authorList>
            <person name="Spergser J."/>
            <person name="Busse H.-J."/>
        </authorList>
    </citation>
    <scope>NUCLEOTIDE SEQUENCE</scope>
    <source>
        <strain evidence="2">32A</strain>
    </source>
</reference>
<evidence type="ECO:0000313" key="2">
    <source>
        <dbReference type="EMBL" id="QUE52371.1"/>
    </source>
</evidence>
<dbReference type="Pfam" id="PF16798">
    <property type="entry name" value="DUF5069"/>
    <property type="match status" value="1"/>
</dbReference>
<dbReference type="RefSeq" id="WP_211633302.1">
    <property type="nucleotide sequence ID" value="NZ_CP073100.1"/>
</dbReference>
<dbReference type="EMBL" id="CP073100">
    <property type="protein sequence ID" value="QUE52371.1"/>
    <property type="molecule type" value="Genomic_DNA"/>
</dbReference>
<dbReference type="KEGG" id="lamb:KBB96_05635"/>
<dbReference type="AlphaFoldDB" id="A0A975J1N4"/>
<sequence>MKLPSPYDCLAGCLWLPRILAKARRLAAGTLPDDYAARFGHPTGVDGQFLGWFGLTKEEIVAAATGSDDEAAVWFNGRFSKEEIDGWNHTARNLGRPGFPMEERLPIAKATSYAHLDTTGIDNVFDVLVLDESED</sequence>
<name>A0A975J1N4_9BACT</name>